<sequence length="413" mass="45944">MQVCFVILGDGVVDDVGYIVNVDAPGCDIGCNEHILLACLEGSHSPLACFLAHIAVDRDGIESAIDEFIGHLRRAAFGPRENNCLAATFGHKNASNDLVFVEVVRAINHMFDVRLGETLVGFARPNVDRLGHEATSERDDRAGHRGREQHGVALFGDLSEELFDVGEEPEIEHSVSLIEHHHLDIRERQEFLASEIEQSAGGSDNDLCPRLDFVDLFFVGLATVNRGNGCRTVTRGQFHVLGYLNCELARWHHDQGLDAGSGVEPELLHERQTETECLSRTRFGLPNDVLASQRERNRLFLNRKRLVNATSGESIGDVIVDAKITESHKTPNRLVNISLPVAGNCLCWGGGKPFPQEWAFLDLRFTESIEGRRCECACRIHRLCPVARRLSRPKCLSVPALRRISSTPRPRRN</sequence>
<dbReference type="AlphaFoldDB" id="A0A6J7D5J9"/>
<accession>A0A6J7D5J9</accession>
<reference evidence="1" key="1">
    <citation type="submission" date="2020-05" db="EMBL/GenBank/DDBJ databases">
        <authorList>
            <person name="Chiriac C."/>
            <person name="Salcher M."/>
            <person name="Ghai R."/>
            <person name="Kavagutti S V."/>
        </authorList>
    </citation>
    <scope>NUCLEOTIDE SEQUENCE</scope>
</reference>
<dbReference type="AntiFam" id="ANF00149">
    <property type="entry name" value="Shadow ORF (opposite cshA)"/>
</dbReference>
<protein>
    <submittedName>
        <fullName evidence="1">Unannotated protein</fullName>
    </submittedName>
</protein>
<gene>
    <name evidence="1" type="ORF">UFOPK3339_00634</name>
</gene>
<organism evidence="1">
    <name type="scientific">freshwater metagenome</name>
    <dbReference type="NCBI Taxonomy" id="449393"/>
    <lineage>
        <taxon>unclassified sequences</taxon>
        <taxon>metagenomes</taxon>
        <taxon>ecological metagenomes</taxon>
    </lineage>
</organism>
<name>A0A6J7D5J9_9ZZZZ</name>
<evidence type="ECO:0000313" key="1">
    <source>
        <dbReference type="EMBL" id="CAB4865716.1"/>
    </source>
</evidence>
<dbReference type="EMBL" id="CAFBLF010000081">
    <property type="protein sequence ID" value="CAB4865716.1"/>
    <property type="molecule type" value="Genomic_DNA"/>
</dbReference>
<proteinExistence type="predicted"/>